<gene>
    <name evidence="1" type="ORF">FK531_21235</name>
</gene>
<proteinExistence type="predicted"/>
<evidence type="ECO:0000313" key="1">
    <source>
        <dbReference type="EMBL" id="TQF65621.1"/>
    </source>
</evidence>
<dbReference type="OrthoDB" id="9802385at2"/>
<accession>A0A541AZX3</accession>
<comment type="caution">
    <text evidence="1">The sequence shown here is derived from an EMBL/GenBank/DDBJ whole genome shotgun (WGS) entry which is preliminary data.</text>
</comment>
<reference evidence="1 2" key="1">
    <citation type="submission" date="2019-06" db="EMBL/GenBank/DDBJ databases">
        <title>Rhodococcus spaelei sp. nov., isolated from a cave.</title>
        <authorList>
            <person name="Lee S.D."/>
        </authorList>
    </citation>
    <scope>NUCLEOTIDE SEQUENCE [LARGE SCALE GENOMIC DNA]</scope>
    <source>
        <strain evidence="1 2">C9-5</strain>
    </source>
</reference>
<dbReference type="Pfam" id="PF13328">
    <property type="entry name" value="HD_4"/>
    <property type="match status" value="1"/>
</dbReference>
<name>A0A541AZX3_9NOCA</name>
<protein>
    <submittedName>
        <fullName evidence="1">HD domain-containing protein</fullName>
    </submittedName>
</protein>
<dbReference type="Gene3D" id="1.10.3210.10">
    <property type="entry name" value="Hypothetical protein af1432"/>
    <property type="match status" value="1"/>
</dbReference>
<dbReference type="RefSeq" id="WP_142103023.1">
    <property type="nucleotide sequence ID" value="NZ_VIGH01000011.1"/>
</dbReference>
<dbReference type="EMBL" id="VIGH01000011">
    <property type="protein sequence ID" value="TQF65621.1"/>
    <property type="molecule type" value="Genomic_DNA"/>
</dbReference>
<dbReference type="InterPro" id="IPR052194">
    <property type="entry name" value="MESH1"/>
</dbReference>
<dbReference type="SUPFAM" id="SSF109604">
    <property type="entry name" value="HD-domain/PDEase-like"/>
    <property type="match status" value="1"/>
</dbReference>
<keyword evidence="2" id="KW-1185">Reference proteome</keyword>
<dbReference type="PANTHER" id="PTHR46246:SF1">
    <property type="entry name" value="GUANOSINE-3',5'-BIS(DIPHOSPHATE) 3'-PYROPHOSPHOHYDROLASE MESH1"/>
    <property type="match status" value="1"/>
</dbReference>
<dbReference type="PANTHER" id="PTHR46246">
    <property type="entry name" value="GUANOSINE-3',5'-BIS(DIPHOSPHATE) 3'-PYROPHOSPHOHYDROLASE MESH1"/>
    <property type="match status" value="1"/>
</dbReference>
<evidence type="ECO:0000313" key="2">
    <source>
        <dbReference type="Proteomes" id="UP000316256"/>
    </source>
</evidence>
<dbReference type="Proteomes" id="UP000316256">
    <property type="component" value="Unassembled WGS sequence"/>
</dbReference>
<dbReference type="AlphaFoldDB" id="A0A541AZX3"/>
<organism evidence="1 2">
    <name type="scientific">Rhodococcus spelaei</name>
    <dbReference type="NCBI Taxonomy" id="2546320"/>
    <lineage>
        <taxon>Bacteria</taxon>
        <taxon>Bacillati</taxon>
        <taxon>Actinomycetota</taxon>
        <taxon>Actinomycetes</taxon>
        <taxon>Mycobacteriales</taxon>
        <taxon>Nocardiaceae</taxon>
        <taxon>Rhodococcus</taxon>
    </lineage>
</organism>
<dbReference type="GO" id="GO:0008893">
    <property type="term" value="F:guanosine-3',5'-bis(diphosphate) 3'-diphosphatase activity"/>
    <property type="evidence" value="ECO:0007669"/>
    <property type="project" value="TreeGrafter"/>
</dbReference>
<sequence>MTSRFTAAMSRVLAGLDLKEMDPALLSFAISHRAAELRASSDLFTDALELAAFAHRNDVRNPSKDGRGQPYIGHPFRNVLRLLRYGCVDEATLCATALHDTVEDCPAEVISLFDGPDAAAFDAAGAQSRALELIAGHFGDRTSALVAAVTNPLDTSSTEDRHRAYADHVTSVVGEPRVFLVKFVDFVDNAGSVQYVEDLTRRQRLSDKYRPLVPVFRSVLDTVEADLPVSADGLIQIRGHLDRIADRLG</sequence>